<dbReference type="Gene3D" id="3.40.33.10">
    <property type="entry name" value="CAP"/>
    <property type="match status" value="1"/>
</dbReference>
<dbReference type="Pfam" id="PF22352">
    <property type="entry name" value="K319L-like_PKD"/>
    <property type="match status" value="2"/>
</dbReference>
<dbReference type="InterPro" id="IPR013783">
    <property type="entry name" value="Ig-like_fold"/>
</dbReference>
<keyword evidence="4" id="KW-0732">Signal</keyword>
<dbReference type="OrthoDB" id="5620365at2"/>
<feature type="region of interest" description="Disordered" evidence="8">
    <location>
        <begin position="420"/>
        <end position="439"/>
    </location>
</feature>
<dbReference type="InterPro" id="IPR028974">
    <property type="entry name" value="TSP_type-3_rpt"/>
</dbReference>
<dbReference type="Pfam" id="PF07591">
    <property type="entry name" value="PT-HINT"/>
    <property type="match status" value="2"/>
</dbReference>
<dbReference type="SUPFAM" id="SSF49464">
    <property type="entry name" value="Carboxypeptidase regulatory domain-like"/>
    <property type="match status" value="1"/>
</dbReference>
<evidence type="ECO:0000256" key="2">
    <source>
        <dbReference type="ARBA" id="ARBA00022525"/>
    </source>
</evidence>
<dbReference type="Gene3D" id="2.60.40.1120">
    <property type="entry name" value="Carboxypeptidase-like, regulatory domain"/>
    <property type="match status" value="1"/>
</dbReference>
<dbReference type="InterPro" id="IPR011460">
    <property type="entry name" value="Lcl_C"/>
</dbReference>
<dbReference type="Pfam" id="PF25023">
    <property type="entry name" value="TEN_YD-shell"/>
    <property type="match status" value="1"/>
</dbReference>
<keyword evidence="2" id="KW-0964">Secreted</keyword>
<dbReference type="EMBL" id="QGKL01000040">
    <property type="protein sequence ID" value="PWQ94300.1"/>
    <property type="molecule type" value="Genomic_DNA"/>
</dbReference>
<dbReference type="InterPro" id="IPR056820">
    <property type="entry name" value="TEN_TTR-like"/>
</dbReference>
<dbReference type="SMART" id="SM00306">
    <property type="entry name" value="HintN"/>
    <property type="match status" value="1"/>
</dbReference>
<dbReference type="Proteomes" id="UP000245506">
    <property type="component" value="Unassembled WGS sequence"/>
</dbReference>
<accession>A0A317CDB1</accession>
<dbReference type="PROSITE" id="PS50818">
    <property type="entry name" value="INTEIN_C_TER"/>
    <property type="match status" value="1"/>
</dbReference>
<dbReference type="Pfam" id="PF07603">
    <property type="entry name" value="Lcl_C"/>
    <property type="match status" value="3"/>
</dbReference>
<evidence type="ECO:0000256" key="4">
    <source>
        <dbReference type="ARBA" id="ARBA00022729"/>
    </source>
</evidence>
<dbReference type="NCBIfam" id="TIGR01643">
    <property type="entry name" value="YD_repeat_2x"/>
    <property type="match status" value="1"/>
</dbReference>
<dbReference type="Pfam" id="PF17963">
    <property type="entry name" value="Big_9"/>
    <property type="match status" value="4"/>
</dbReference>
<feature type="region of interest" description="Disordered" evidence="8">
    <location>
        <begin position="514"/>
        <end position="533"/>
    </location>
</feature>
<dbReference type="InterPro" id="IPR035940">
    <property type="entry name" value="CAP_sf"/>
</dbReference>
<evidence type="ECO:0000256" key="1">
    <source>
        <dbReference type="ARBA" id="ARBA00004613"/>
    </source>
</evidence>
<organism evidence="10 11">
    <name type="scientific">Leucothrix arctica</name>
    <dbReference type="NCBI Taxonomy" id="1481894"/>
    <lineage>
        <taxon>Bacteria</taxon>
        <taxon>Pseudomonadati</taxon>
        <taxon>Pseudomonadota</taxon>
        <taxon>Gammaproteobacteria</taxon>
        <taxon>Thiotrichales</taxon>
        <taxon>Thiotrichaceae</taxon>
        <taxon>Leucothrix</taxon>
    </lineage>
</organism>
<dbReference type="CDD" id="cd00081">
    <property type="entry name" value="Hint"/>
    <property type="match status" value="1"/>
</dbReference>
<dbReference type="Gene3D" id="2.60.40.10">
    <property type="entry name" value="Immunoglobulins"/>
    <property type="match status" value="3"/>
</dbReference>
<dbReference type="InterPro" id="IPR000601">
    <property type="entry name" value="PKD_dom"/>
</dbReference>
<reference evidence="10 11" key="1">
    <citation type="submission" date="2018-05" db="EMBL/GenBank/DDBJ databases">
        <title>Leucothrix arctica sp. nov., isolated from Arctic seawater.</title>
        <authorList>
            <person name="Choi A."/>
            <person name="Baek K."/>
        </authorList>
    </citation>
    <scope>NUCLEOTIDE SEQUENCE [LARGE SCALE GENOMIC DNA]</scope>
    <source>
        <strain evidence="10 11">IMCC9719</strain>
    </source>
</reference>
<comment type="subcellular location">
    <subcellularLocation>
        <location evidence="1">Secreted</location>
    </subcellularLocation>
</comment>
<dbReference type="NCBIfam" id="NF012211">
    <property type="entry name" value="tand_rpt_95"/>
    <property type="match status" value="1"/>
</dbReference>
<evidence type="ECO:0000256" key="8">
    <source>
        <dbReference type="SAM" id="MobiDB-lite"/>
    </source>
</evidence>
<evidence type="ECO:0000313" key="10">
    <source>
        <dbReference type="EMBL" id="PWQ94300.1"/>
    </source>
</evidence>
<dbReference type="PROSITE" id="PS00018">
    <property type="entry name" value="EF_HAND_1"/>
    <property type="match status" value="1"/>
</dbReference>
<dbReference type="Gene3D" id="2.170.16.10">
    <property type="entry name" value="Hedgehog/Intein (Hint) domain"/>
    <property type="match status" value="1"/>
</dbReference>
<dbReference type="SUPFAM" id="SSF51294">
    <property type="entry name" value="Hedgehog/intein (Hint) domain"/>
    <property type="match status" value="1"/>
</dbReference>
<dbReference type="Pfam" id="PF25020">
    <property type="entry name" value="TTR_TEN1-4"/>
    <property type="match status" value="1"/>
</dbReference>
<dbReference type="InterPro" id="IPR018247">
    <property type="entry name" value="EF_Hand_1_Ca_BS"/>
</dbReference>
<keyword evidence="3" id="KW-0245">EGF-like domain</keyword>
<dbReference type="InterPro" id="IPR051216">
    <property type="entry name" value="Teneurin"/>
</dbReference>
<dbReference type="NCBIfam" id="TIGR03696">
    <property type="entry name" value="Rhs_assc_core"/>
    <property type="match status" value="1"/>
</dbReference>
<evidence type="ECO:0000259" key="9">
    <source>
        <dbReference type="PROSITE" id="PS50093"/>
    </source>
</evidence>
<dbReference type="Pfam" id="PF18884">
    <property type="entry name" value="TSP3_bac"/>
    <property type="match status" value="1"/>
</dbReference>
<dbReference type="InterPro" id="IPR030934">
    <property type="entry name" value="Intein_C"/>
</dbReference>
<evidence type="ECO:0000313" key="11">
    <source>
        <dbReference type="Proteomes" id="UP000245506"/>
    </source>
</evidence>
<dbReference type="SUPFAM" id="SSF103647">
    <property type="entry name" value="TSP type-3 repeat"/>
    <property type="match status" value="1"/>
</dbReference>
<dbReference type="Gene3D" id="2.60.40.1080">
    <property type="match status" value="1"/>
</dbReference>
<sequence>MSLPFRTALTLRSCLTLFFVYLLSLIIFLIPAVSNADWPQAIQDNVSVVGNQSLVVSVLDNDVGEGLELISVNEGTTQGGSASINDDNQSITYQAAAGFTGTDSFWYNFRDTQGRENATQVLVEVASDGPVKPVEWPDAQSDSSETTLDQAIDIEVLSNDVGVNLKIILVNTSTVNGGVASISTDEQRIRYIPPTGFIGTDEFWYNFEDHWGRVNAAKVTVEVTSEELVKPIEWPAANEDLIDAVIDTTTIVSVLENDIGSGLILTSVNTSTVKNGSASLSEDKLKIVYIPPQSYIGDDEFWYVFSDSWGRTNAAKVVITVKPDYSAWPSAVADYVETNKNNSLLIPVLDNDVGEELQLVTVNTFTTGSGQAKIEEAGISYTPAIDFIGTDSFWYSFEDAQGRKNSTQVFVTVLDVTDTDEDGISNSVDTDDDNDGVPDIADAFPLNADETIDTDNDGIGNNADTDDDQDGVLDTADAFPLDETESVDTDNDGMGNNADNDDDGDGFLDQVELTAGTDPLNPSSRPVSNEPIRSSIIPQTGETTVFQEFDDGSIRAGVERSYTRNDNSETVLDNITGLIWQDNEDVKELELSWDDASSYCQNLTLANISDWRLPEKYELLYLVDHSRDARDARDQLLDDEFMNMYRDDGYSTPAYYHWTNDVSTYSGTRYALEVGFLTGVLVQTRVATTNHTRCVSGNTTYAPNIRHFSDDLAVDVNSKLMWQDDITVVDNKVSWSDAITYCENLELGGVNDWRLPNVNEGHSIIGGSAYSLFSNRHSYTNFSNKPYWWTSNEHRSRSGEALVFYSVTGSYKQFYDYKIRTNYVRCVRDYKEPVIIWEGDSTITQGESITLDGSASYDQDGTIVSYRWFNRTLFETISTEQTATVNNLPAGEHEIYFEVTDNHGLSNATVFILTVLTDQRLNTSPIADVGSDQTVFIGNAITFNAGNSSDSDGSITSYEWKEGGTVLSNSISFTKNDLSVGTHEIYLTVTDNEGATSTDSLTVTVVPILNEPPVADAGSDQVIIYGTSVTLDASNSLDPDGSIVSYEWKDGGALLSSDVSFTTDELSEGLHEIQLTVTDNNGATNTDSINITVNTQPIEYELQVCPVNQVIDDSAFVDRYPDENIAWIGANYSDVLEIKKAFNNARLVDNSVFQYLEMPSQAVWDGMSLQEKGLYLINSERTARGLKPYEGVSQNIVDVATQYSDYIRENNQVIGHYNDGNSPVQRLRQDSAIEANGSFQGWENVYSVYGASGLPVATEEVVRAIYYWTYIDKYPLSGPSWGHRSLILQKGLDDDSGSFGQEGLIGLGVSIGAYDPSNLNPSYTGAVVTLNLFDPLSGWDHSGTITVNVDGAQLCNDYAALEIDESQVSLDGLVSLEIASADIYLTPNSSEQVQVMAVLEDGSRLDVSHVAELTPDFRSVISIEAGNIVALRYGSVYVSAKVNNVVSNRVLVVVKDKGDTTNLTGTYAESYQDYIPSNASISHYDPKAFSLLTGFVKDRNGLPLSDVNMSVLNAPEYGSIKTDDDGKFVLTVEAGSRQLVYQKSGYLTVHRKQNAASNNWAVLDDVILLEVDSKQTQIDLSENTPQTHVSTLVTDEFGSRATTLVFNGISSATVKSTDGTNRVLTDFFVRATEYELPQSMPADLPAESAFTYCSELQIPGVRDDEVVTFDQPVVMYVDNFLNFNVGEIVPIGYYDRNDGEWKASDNGVVVKLLDTSGNGLVDGLDLNDDGIADDLNGNGETADEVVGIDNYQVGKTYWRGSFDHFTPWDFNWPYLPPTDAVAPSEVKAESSKEDKEDMECVATNSYVKPYPQAFHEDIPVTGTGLTLHYSSQRTAGYEHKINFQMSGDSIPSSMTQMIARLEIGGNVYEETFAPEANKKVEFIWDGKDPSGQRVEGAVRGTLNIGYKYQAEYSSAGAITTSAELSSFETAWAQLGSNTTGITGRDDFISWKSSFIDVQNTYDNQLAEGWSLSNHHTSSTIGSIYKGDGEIIDGDKASLVLKTGITESQHTGDDGFYQKGGSNIDYFINSNGVLEDRVTGLQWQYSFPRESFRSQLLASDYCSVISRDTGQAGWRLPTYKELVYTVDKSGGDHDFPIFQFEALNYWSDITFNTNQALIPLICVNGDRIDTSYIADLSRNDIDEVVVDGQNGLMWQDDISTTTHTSDWVSSIEYCEGLEHADYSDWRLPNINELTYVLPNTVFVNQTEIPDEPWNPTVSFRNPYWTSTPNYQNSDQAWAMESSSPSSYRFSKSDQNYVRCVRDNLQSVRSPYRFDENRKHIKTVDLDTGVTLTTFAYDENGRLSTMTDRFGDTVTINRDFTTGQVTSITSHDGYVTELSIGYDNNNLTQVSYPDGTYYQFIYDEKSLMTDEIKPNGYTFLHQFDENGRAVQTSDPEGGVWDFFSNRLLDGSVQYGYSTSESNTYQTVRTILDNYDVQKVTTDTTGTEFINVKQADDLKESSQSCSIETVVDSVIDSKTKEEIPSQITITLPSGLEHITEVTKTYAENGADTSKQTITMSINGKVGTVHSDSKTGISTVTSAEGRTFTSYADRETLLLQSTQTPELLDTAYTYDSRGRVTTVTTGDRTTTYYYDDAVSKGKVTSIIAADGLSTDYEYDSMGRVSKVTYPDGHSTQNSYDSQGNLKTLVIPTPATHSFAHNSNDNVTSETTPLNEQTEYSYDRDRRLTQIRLPSGDLISNTYSGGLLTRTATPEGNIDYTYECGAKVGSVTEGSESASYSYDGNLVTDISYSGVLDEVISQSYNNDFRVTALNYAGNASTFAYDDDGLIIEVNGYSIFRNLQNGLPEALNNGVFSQNRSYNGYGETENVSTTVNDEAVYDYTLSYNDIGQITAKQEVLDNGNVNEYDYTYDNKRQLVNVALNGMAVEQYSYDANGNRTTHSSTQRGISNQGSVYNVGDQLQSSGDTSYEYDADGQLSKKINTNGTTSYQYSSQGRLLQVETPSQMISYLHNAFGNRVAKRVDGVITEKYLWLNKTLLLATYDGSDNLKQRFEYADGHVPSSFVQDNQTYYIVTDHLGTPRAITDSTGVVVKRMTYDSFGNVLSDTNPTLTIPFGFAGGLQDVDTGFVRFGYRDYDPETGRWTARDPIGFAGGDSNLYGYVLNDPINFVDQDGLLPSLPQGLVDFAAGFGDAVSFGVTDWVRDKIDVNSSVDKCSGSYGAGAITGALASIPRGGGLKLAARRSCSFDGETEVLTIDGYKKIKDITEEDIVLSRNEVTGEHSFESVLAQYSNDYEETVYITIKDIESEQVQVITSNKIHPFFVKLSSERGEVPASSEGHDYQGIIEHGHWVDASDLKAGYLLLNDDKTFAEVVSVRIEGEALEAYNLTVDQTATFFIRGAGKGGAVWVHNCPIRPPAKRLGDVFGVGPEGAKDALNKLERGELNIPSDLTKADLLAYRELAINAISKQRERASKEPSRKRYEQSAKTDSVQGYRLKIINHLLIKSGLK</sequence>
<dbReference type="InterPro" id="IPR035986">
    <property type="entry name" value="PKD_dom_sf"/>
</dbReference>
<dbReference type="SUPFAM" id="SSF49299">
    <property type="entry name" value="PKD domain"/>
    <property type="match status" value="3"/>
</dbReference>
<gene>
    <name evidence="10" type="ORF">DKT75_16195</name>
</gene>
<protein>
    <recommendedName>
        <fullName evidence="9">PKD domain-containing protein</fullName>
    </recommendedName>
</protein>
<dbReference type="InterPro" id="IPR003587">
    <property type="entry name" value="Hint_dom_N"/>
</dbReference>
<name>A0A317CDB1_9GAMM</name>
<keyword evidence="11" id="KW-1185">Reference proteome</keyword>
<dbReference type="InterPro" id="IPR022385">
    <property type="entry name" value="Rhs_assc_core"/>
</dbReference>
<dbReference type="InterPro" id="IPR008969">
    <property type="entry name" value="CarboxyPept-like_regulatory"/>
</dbReference>
<dbReference type="PROSITE" id="PS50093">
    <property type="entry name" value="PKD"/>
    <property type="match status" value="2"/>
</dbReference>
<keyword evidence="5" id="KW-0677">Repeat</keyword>
<dbReference type="Pfam" id="PF18911">
    <property type="entry name" value="PKD_4"/>
    <property type="match status" value="1"/>
</dbReference>
<evidence type="ECO:0000256" key="3">
    <source>
        <dbReference type="ARBA" id="ARBA00022536"/>
    </source>
</evidence>
<dbReference type="PANTHER" id="PTHR11219:SF69">
    <property type="entry name" value="TENEURIN-A"/>
    <property type="match status" value="1"/>
</dbReference>
<evidence type="ECO:0000256" key="5">
    <source>
        <dbReference type="ARBA" id="ARBA00022737"/>
    </source>
</evidence>
<proteinExistence type="predicted"/>
<feature type="domain" description="PKD" evidence="9">
    <location>
        <begin position="1012"/>
        <end position="1093"/>
    </location>
</feature>
<dbReference type="Gene3D" id="2.180.10.10">
    <property type="entry name" value="RHS repeat-associated core"/>
    <property type="match status" value="2"/>
</dbReference>
<feature type="compositionally biased region" description="Acidic residues" evidence="8">
    <location>
        <begin position="480"/>
        <end position="491"/>
    </location>
</feature>
<dbReference type="Gene3D" id="2.60.40.2810">
    <property type="match status" value="1"/>
</dbReference>
<feature type="region of interest" description="Disordered" evidence="8">
    <location>
        <begin position="446"/>
        <end position="509"/>
    </location>
</feature>
<dbReference type="InterPro" id="IPR036844">
    <property type="entry name" value="Hint_dom_sf"/>
</dbReference>
<feature type="domain" description="PKD" evidence="9">
    <location>
        <begin position="924"/>
        <end position="1005"/>
    </location>
</feature>
<dbReference type="PANTHER" id="PTHR11219">
    <property type="entry name" value="TENEURIN AND N-ACETYLGLUCOSAMINE-1-PHOSPHODIESTER ALPHA-N-ACETYLGLUCOSAMINIDASE"/>
    <property type="match status" value="1"/>
</dbReference>
<evidence type="ECO:0000256" key="7">
    <source>
        <dbReference type="ARBA" id="ARBA00023157"/>
    </source>
</evidence>
<dbReference type="Gene3D" id="4.10.1080.10">
    <property type="entry name" value="TSP type-3 repeat"/>
    <property type="match status" value="1"/>
</dbReference>
<dbReference type="InterPro" id="IPR006530">
    <property type="entry name" value="YD"/>
</dbReference>
<feature type="compositionally biased region" description="Acidic residues" evidence="8">
    <location>
        <begin position="420"/>
        <end position="436"/>
    </location>
</feature>
<evidence type="ECO:0000256" key="6">
    <source>
        <dbReference type="ARBA" id="ARBA00022837"/>
    </source>
</evidence>
<dbReference type="SMART" id="SM00089">
    <property type="entry name" value="PKD"/>
    <property type="match status" value="3"/>
</dbReference>
<dbReference type="RefSeq" id="WP_109824662.1">
    <property type="nucleotide sequence ID" value="NZ_QGKL01000040.1"/>
</dbReference>
<dbReference type="InterPro" id="IPR059100">
    <property type="entry name" value="TSP3_bac"/>
</dbReference>
<dbReference type="Gene3D" id="2.60.40.3440">
    <property type="match status" value="2"/>
</dbReference>
<keyword evidence="7" id="KW-1015">Disulfide bond</keyword>
<comment type="caution">
    <text evidence="10">The sequence shown here is derived from an EMBL/GenBank/DDBJ whole genome shotgun (WGS) entry which is preliminary data.</text>
</comment>
<keyword evidence="6" id="KW-0106">Calcium</keyword>
<dbReference type="GO" id="GO:0005509">
    <property type="term" value="F:calcium ion binding"/>
    <property type="evidence" value="ECO:0007669"/>
    <property type="project" value="InterPro"/>
</dbReference>
<dbReference type="InterPro" id="IPR022409">
    <property type="entry name" value="PKD/Chitinase_dom"/>
</dbReference>
<dbReference type="CDD" id="cd00146">
    <property type="entry name" value="PKD"/>
    <property type="match status" value="2"/>
</dbReference>
<dbReference type="InterPro" id="IPR056823">
    <property type="entry name" value="TEN-like_YD-shell"/>
</dbReference>